<proteinExistence type="predicted"/>
<evidence type="ECO:0008006" key="3">
    <source>
        <dbReference type="Google" id="ProtNLM"/>
    </source>
</evidence>
<evidence type="ECO:0000313" key="1">
    <source>
        <dbReference type="EMBL" id="GAA4060389.1"/>
    </source>
</evidence>
<accession>A0ABP7V7K4</accession>
<name>A0ABP7V7K4_9ACTN</name>
<reference evidence="2" key="1">
    <citation type="journal article" date="2019" name="Int. J. Syst. Evol. Microbiol.">
        <title>The Global Catalogue of Microorganisms (GCM) 10K type strain sequencing project: providing services to taxonomists for standard genome sequencing and annotation.</title>
        <authorList>
            <consortium name="The Broad Institute Genomics Platform"/>
            <consortium name="The Broad Institute Genome Sequencing Center for Infectious Disease"/>
            <person name="Wu L."/>
            <person name="Ma J."/>
        </authorList>
    </citation>
    <scope>NUCLEOTIDE SEQUENCE [LARGE SCALE GENOMIC DNA]</scope>
    <source>
        <strain evidence="2">JCM 16702</strain>
    </source>
</reference>
<keyword evidence="2" id="KW-1185">Reference proteome</keyword>
<dbReference type="EMBL" id="BAAAZG010000002">
    <property type="protein sequence ID" value="GAA4060389.1"/>
    <property type="molecule type" value="Genomic_DNA"/>
</dbReference>
<gene>
    <name evidence="1" type="ORF">GCM10022214_11390</name>
</gene>
<comment type="caution">
    <text evidence="1">The sequence shown here is derived from an EMBL/GenBank/DDBJ whole genome shotgun (WGS) entry which is preliminary data.</text>
</comment>
<dbReference type="Proteomes" id="UP001500683">
    <property type="component" value="Unassembled WGS sequence"/>
</dbReference>
<sequence length="122" mass="13334">MLLCELRRKHPSLTAAAMAHELGRRGGAGSATDERVSALVRHGLWCLMACVTDCAQDVARHRTRRGVWAVWPGRPVGWGDVLRGGGDVLWTRWGLWLSCLGAVWAVGTSRGTGGDVLCWGRW</sequence>
<organism evidence="1 2">
    <name type="scientific">Actinomadura miaoliensis</name>
    <dbReference type="NCBI Taxonomy" id="430685"/>
    <lineage>
        <taxon>Bacteria</taxon>
        <taxon>Bacillati</taxon>
        <taxon>Actinomycetota</taxon>
        <taxon>Actinomycetes</taxon>
        <taxon>Streptosporangiales</taxon>
        <taxon>Thermomonosporaceae</taxon>
        <taxon>Actinomadura</taxon>
    </lineage>
</organism>
<protein>
    <recommendedName>
        <fullName evidence="3">Transposase</fullName>
    </recommendedName>
</protein>
<evidence type="ECO:0000313" key="2">
    <source>
        <dbReference type="Proteomes" id="UP001500683"/>
    </source>
</evidence>